<dbReference type="InterPro" id="IPR033463">
    <property type="entry name" value="sCache_3"/>
</dbReference>
<feature type="transmembrane region" description="Helical" evidence="14">
    <location>
        <begin position="172"/>
        <end position="193"/>
    </location>
</feature>
<dbReference type="InterPro" id="IPR035965">
    <property type="entry name" value="PAS-like_dom_sf"/>
</dbReference>
<evidence type="ECO:0000256" key="8">
    <source>
        <dbReference type="ARBA" id="ARBA00022741"/>
    </source>
</evidence>
<dbReference type="InterPro" id="IPR016120">
    <property type="entry name" value="Sig_transdc_His_kin_SpoOB"/>
</dbReference>
<proteinExistence type="predicted"/>
<evidence type="ECO:0000256" key="1">
    <source>
        <dbReference type="ARBA" id="ARBA00000085"/>
    </source>
</evidence>
<evidence type="ECO:0000256" key="7">
    <source>
        <dbReference type="ARBA" id="ARBA00022692"/>
    </source>
</evidence>
<comment type="caution">
    <text evidence="17">The sequence shown here is derived from an EMBL/GenBank/DDBJ whole genome shotgun (WGS) entry which is preliminary data.</text>
</comment>
<keyword evidence="6" id="KW-0808">Transferase</keyword>
<keyword evidence="4" id="KW-1003">Cell membrane</keyword>
<dbReference type="SUPFAM" id="SSF55890">
    <property type="entry name" value="Sporulation response regulatory protein Spo0B"/>
    <property type="match status" value="1"/>
</dbReference>
<dbReference type="Gene3D" id="3.30.565.10">
    <property type="entry name" value="Histidine kinase-like ATPase, C-terminal domain"/>
    <property type="match status" value="1"/>
</dbReference>
<dbReference type="PRINTS" id="PR00344">
    <property type="entry name" value="BCTRLSENSOR"/>
</dbReference>
<dbReference type="OrthoDB" id="1931120at2"/>
<keyword evidence="13 14" id="KW-0472">Membrane</keyword>
<feature type="domain" description="Histidine kinase" evidence="15">
    <location>
        <begin position="334"/>
        <end position="528"/>
    </location>
</feature>
<evidence type="ECO:0000256" key="10">
    <source>
        <dbReference type="ARBA" id="ARBA00022840"/>
    </source>
</evidence>
<comment type="subcellular location">
    <subcellularLocation>
        <location evidence="2">Cell membrane</location>
        <topology evidence="2">Multi-pass membrane protein</topology>
    </subcellularLocation>
</comment>
<evidence type="ECO:0000256" key="12">
    <source>
        <dbReference type="ARBA" id="ARBA00023012"/>
    </source>
</evidence>
<keyword evidence="10" id="KW-0067">ATP-binding</keyword>
<dbReference type="Pfam" id="PF14689">
    <property type="entry name" value="SPOB_a"/>
    <property type="match status" value="1"/>
</dbReference>
<keyword evidence="18" id="KW-1185">Reference proteome</keyword>
<dbReference type="PANTHER" id="PTHR43065">
    <property type="entry name" value="SENSOR HISTIDINE KINASE"/>
    <property type="match status" value="1"/>
</dbReference>
<dbReference type="EMBL" id="PTJA01000004">
    <property type="protein sequence ID" value="PPK81340.1"/>
    <property type="molecule type" value="Genomic_DNA"/>
</dbReference>
<dbReference type="PROSITE" id="PS50109">
    <property type="entry name" value="HIS_KIN"/>
    <property type="match status" value="1"/>
</dbReference>
<evidence type="ECO:0000256" key="4">
    <source>
        <dbReference type="ARBA" id="ARBA00022475"/>
    </source>
</evidence>
<dbReference type="EC" id="2.7.13.3" evidence="3"/>
<keyword evidence="5" id="KW-0597">Phosphoprotein</keyword>
<evidence type="ECO:0000256" key="2">
    <source>
        <dbReference type="ARBA" id="ARBA00004651"/>
    </source>
</evidence>
<dbReference type="InterPro" id="IPR000014">
    <property type="entry name" value="PAS"/>
</dbReference>
<keyword evidence="7 14" id="KW-0812">Transmembrane</keyword>
<evidence type="ECO:0000259" key="16">
    <source>
        <dbReference type="PROSITE" id="PS50112"/>
    </source>
</evidence>
<keyword evidence="12" id="KW-0902">Two-component regulatory system</keyword>
<protein>
    <recommendedName>
        <fullName evidence="3">histidine kinase</fullName>
        <ecNumber evidence="3">2.7.13.3</ecNumber>
    </recommendedName>
</protein>
<name>A0A2S6HU26_9FIRM</name>
<dbReference type="InterPro" id="IPR003594">
    <property type="entry name" value="HATPase_dom"/>
</dbReference>
<dbReference type="Proteomes" id="UP000237749">
    <property type="component" value="Unassembled WGS sequence"/>
</dbReference>
<dbReference type="Gene3D" id="3.30.450.20">
    <property type="entry name" value="PAS domain"/>
    <property type="match status" value="2"/>
</dbReference>
<keyword evidence="11 14" id="KW-1133">Transmembrane helix</keyword>
<dbReference type="SUPFAM" id="SSF55785">
    <property type="entry name" value="PYP-like sensor domain (PAS domain)"/>
    <property type="match status" value="1"/>
</dbReference>
<evidence type="ECO:0000256" key="14">
    <source>
        <dbReference type="SAM" id="Phobius"/>
    </source>
</evidence>
<dbReference type="GO" id="GO:0005886">
    <property type="term" value="C:plasma membrane"/>
    <property type="evidence" value="ECO:0007669"/>
    <property type="project" value="UniProtKB-SubCell"/>
</dbReference>
<dbReference type="Pfam" id="PF02518">
    <property type="entry name" value="HATPase_c"/>
    <property type="match status" value="1"/>
</dbReference>
<organism evidence="17 18">
    <name type="scientific">Lacrimispora xylanisolvens</name>
    <dbReference type="NCBI Taxonomy" id="384636"/>
    <lineage>
        <taxon>Bacteria</taxon>
        <taxon>Bacillati</taxon>
        <taxon>Bacillota</taxon>
        <taxon>Clostridia</taxon>
        <taxon>Lachnospirales</taxon>
        <taxon>Lachnospiraceae</taxon>
        <taxon>Lacrimispora</taxon>
    </lineage>
</organism>
<dbReference type="RefSeq" id="WP_104436436.1">
    <property type="nucleotide sequence ID" value="NZ_PTJA01000004.1"/>
</dbReference>
<keyword evidence="9 17" id="KW-0418">Kinase</keyword>
<feature type="transmembrane region" description="Helical" evidence="14">
    <location>
        <begin position="12"/>
        <end position="35"/>
    </location>
</feature>
<dbReference type="GO" id="GO:0000155">
    <property type="term" value="F:phosphorelay sensor kinase activity"/>
    <property type="evidence" value="ECO:0007669"/>
    <property type="project" value="InterPro"/>
</dbReference>
<dbReference type="InterPro" id="IPR004358">
    <property type="entry name" value="Sig_transdc_His_kin-like_C"/>
</dbReference>
<evidence type="ECO:0000259" key="15">
    <source>
        <dbReference type="PROSITE" id="PS50109"/>
    </source>
</evidence>
<evidence type="ECO:0000256" key="9">
    <source>
        <dbReference type="ARBA" id="ARBA00022777"/>
    </source>
</evidence>
<dbReference type="InterPro" id="IPR039506">
    <property type="entry name" value="SPOB_a"/>
</dbReference>
<dbReference type="InterPro" id="IPR029151">
    <property type="entry name" value="Sensor-like_sf"/>
</dbReference>
<evidence type="ECO:0000313" key="18">
    <source>
        <dbReference type="Proteomes" id="UP000237749"/>
    </source>
</evidence>
<dbReference type="SUPFAM" id="SSF55874">
    <property type="entry name" value="ATPase domain of HSP90 chaperone/DNA topoisomerase II/histidine kinase"/>
    <property type="match status" value="1"/>
</dbReference>
<evidence type="ECO:0000256" key="3">
    <source>
        <dbReference type="ARBA" id="ARBA00012438"/>
    </source>
</evidence>
<evidence type="ECO:0000256" key="6">
    <source>
        <dbReference type="ARBA" id="ARBA00022679"/>
    </source>
</evidence>
<dbReference type="Pfam" id="PF17203">
    <property type="entry name" value="sCache_3_2"/>
    <property type="match status" value="1"/>
</dbReference>
<evidence type="ECO:0000256" key="13">
    <source>
        <dbReference type="ARBA" id="ARBA00023136"/>
    </source>
</evidence>
<dbReference type="Gene3D" id="1.10.287.130">
    <property type="match status" value="1"/>
</dbReference>
<feature type="domain" description="PAS" evidence="16">
    <location>
        <begin position="216"/>
        <end position="264"/>
    </location>
</feature>
<gene>
    <name evidence="17" type="ORF">BXY41_104141</name>
</gene>
<dbReference type="PROSITE" id="PS50112">
    <property type="entry name" value="PAS"/>
    <property type="match status" value="1"/>
</dbReference>
<evidence type="ECO:0000256" key="11">
    <source>
        <dbReference type="ARBA" id="ARBA00022989"/>
    </source>
</evidence>
<accession>A0A2S6HU26</accession>
<evidence type="ECO:0000313" key="17">
    <source>
        <dbReference type="EMBL" id="PPK81340.1"/>
    </source>
</evidence>
<dbReference type="SMART" id="SM00387">
    <property type="entry name" value="HATPase_c"/>
    <property type="match status" value="1"/>
</dbReference>
<comment type="catalytic activity">
    <reaction evidence="1">
        <text>ATP + protein L-histidine = ADP + protein N-phospho-L-histidine.</text>
        <dbReference type="EC" id="2.7.13.3"/>
    </reaction>
</comment>
<reference evidence="17 18" key="1">
    <citation type="submission" date="2018-02" db="EMBL/GenBank/DDBJ databases">
        <title>Genomic Encyclopedia of Archaeal and Bacterial Type Strains, Phase II (KMG-II): from individual species to whole genera.</title>
        <authorList>
            <person name="Goeker M."/>
        </authorList>
    </citation>
    <scope>NUCLEOTIDE SEQUENCE [LARGE SCALE GENOMIC DNA]</scope>
    <source>
        <strain evidence="17 18">DSM 3808</strain>
    </source>
</reference>
<keyword evidence="8" id="KW-0547">Nucleotide-binding</keyword>
<dbReference type="InterPro" id="IPR036890">
    <property type="entry name" value="HATPase_C_sf"/>
</dbReference>
<evidence type="ECO:0000256" key="5">
    <source>
        <dbReference type="ARBA" id="ARBA00022553"/>
    </source>
</evidence>
<sequence length="538" mass="59968">MKEKPLEHQIYVSQIFSITLAILLTLGVSLHYNLVTKRNSLDMNIKNAGIFISGMPEVADILKNGQPSGAFNKRMDLLIKELDYIDVVTICNKDSIRFYHNNKALIGKTFVGDDEAAILNGAAPYITNGKGTLGNQRRAFFSIKNEQDEIIGFVMVSVLTASISQLTRNILLVFLLLALMLLSIGFIVSELLYSRLKKILLGYKPEEFRKIHIERKEVLDALEEGIFAINTEGELILINESAKKILDLDTMPEYGTKLTELYPETKLPHVLQTGLPEYNISLMINGKHIMSNRIPIMENGKTAGAVSIFRNKTEYTRLAEELTGARYMVETLRALNHEFKNKLHIILGFIEMGQPKKVTDFIINTSMASTLAVSEVTKQIQISSIAALLIGKIIRAGELGIRLTIKPDSSCVESELHLPVDLYITILGNLIENAIEELNDLSCDIKEIEVGINIWQSGSILSVDDTGRGIPADLQDQIFEKGYSTKGDGRGSGMFLIKELVDQHHGIIEVESEENTGTSFTITFTEEDHHVSGNHYRG</sequence>
<dbReference type="AlphaFoldDB" id="A0A2S6HU26"/>
<dbReference type="SUPFAM" id="SSF103190">
    <property type="entry name" value="Sensory domain-like"/>
    <property type="match status" value="1"/>
</dbReference>
<dbReference type="GO" id="GO:0005524">
    <property type="term" value="F:ATP binding"/>
    <property type="evidence" value="ECO:0007669"/>
    <property type="project" value="UniProtKB-KW"/>
</dbReference>
<dbReference type="InterPro" id="IPR005467">
    <property type="entry name" value="His_kinase_dom"/>
</dbReference>